<keyword evidence="3" id="KW-0449">Lipoprotein</keyword>
<dbReference type="PANTHER" id="PTHR35869">
    <property type="entry name" value="OUTER-MEMBRANE LIPOPROTEIN CARRIER PROTEIN"/>
    <property type="match status" value="1"/>
</dbReference>
<evidence type="ECO:0000313" key="4">
    <source>
        <dbReference type="Proteomes" id="UP000199138"/>
    </source>
</evidence>
<keyword evidence="1 2" id="KW-0732">Signal</keyword>
<sequence>MKKIALAIVLICIGMGVANAQSSQKAKSLLDEVYNKVKSYNNIYIDFKYELDNKAEGIHQETKGNVTLDGDKYVFNYLGATKIFDGSKIYTIIPDNEEVTIESKNAEDEGTITPSKMLTFYKDGYNYAWKESKTIKGRSIQLIELTPISSSAEVKSLLLGIDTQTKHIYNLVENGANGTSTTITVMNMKTNQTLPKGTFAFDRDKYQKQGYYIID</sequence>
<name>A0A1I7INH4_9FLAO</name>
<evidence type="ECO:0000313" key="3">
    <source>
        <dbReference type="EMBL" id="SFU74448.1"/>
    </source>
</evidence>
<gene>
    <name evidence="3" type="ORF">SAMN05216480_11844</name>
</gene>
<accession>A0A1I7INH4</accession>
<dbReference type="EMBL" id="FPBK01000018">
    <property type="protein sequence ID" value="SFU74448.1"/>
    <property type="molecule type" value="Genomic_DNA"/>
</dbReference>
<dbReference type="InterPro" id="IPR029046">
    <property type="entry name" value="LolA/LolB/LppX"/>
</dbReference>
<feature type="chain" id="PRO_5011476898" evidence="2">
    <location>
        <begin position="21"/>
        <end position="215"/>
    </location>
</feature>
<dbReference type="InterPro" id="IPR004564">
    <property type="entry name" value="OM_lipoprot_carrier_LolA-like"/>
</dbReference>
<dbReference type="STRING" id="1224947.SAMN05216480_11844"/>
<dbReference type="Proteomes" id="UP000199138">
    <property type="component" value="Unassembled WGS sequence"/>
</dbReference>
<proteinExistence type="predicted"/>
<reference evidence="3 4" key="1">
    <citation type="submission" date="2016-10" db="EMBL/GenBank/DDBJ databases">
        <authorList>
            <person name="de Groot N.N."/>
        </authorList>
    </citation>
    <scope>NUCLEOTIDE SEQUENCE [LARGE SCALE GENOMIC DNA]</scope>
    <source>
        <strain evidence="3 4">CGMCC 1.12333</strain>
    </source>
</reference>
<feature type="signal peptide" evidence="2">
    <location>
        <begin position="1"/>
        <end position="20"/>
    </location>
</feature>
<evidence type="ECO:0000256" key="1">
    <source>
        <dbReference type="ARBA" id="ARBA00022729"/>
    </source>
</evidence>
<organism evidence="3 4">
    <name type="scientific">Pustulibacterium marinum</name>
    <dbReference type="NCBI Taxonomy" id="1224947"/>
    <lineage>
        <taxon>Bacteria</taxon>
        <taxon>Pseudomonadati</taxon>
        <taxon>Bacteroidota</taxon>
        <taxon>Flavobacteriia</taxon>
        <taxon>Flavobacteriales</taxon>
        <taxon>Flavobacteriaceae</taxon>
        <taxon>Pustulibacterium</taxon>
    </lineage>
</organism>
<protein>
    <submittedName>
        <fullName evidence="3">Outer membrane lipoprotein-sorting protein</fullName>
    </submittedName>
</protein>
<dbReference type="PANTHER" id="PTHR35869:SF1">
    <property type="entry name" value="OUTER-MEMBRANE LIPOPROTEIN CARRIER PROTEIN"/>
    <property type="match status" value="1"/>
</dbReference>
<dbReference type="RefSeq" id="WP_093026384.1">
    <property type="nucleotide sequence ID" value="NZ_FPBK01000018.1"/>
</dbReference>
<dbReference type="Pfam" id="PF03548">
    <property type="entry name" value="LolA"/>
    <property type="match status" value="1"/>
</dbReference>
<dbReference type="AlphaFoldDB" id="A0A1I7INH4"/>
<dbReference type="OrthoDB" id="1491557at2"/>
<dbReference type="CDD" id="cd16325">
    <property type="entry name" value="LolA"/>
    <property type="match status" value="1"/>
</dbReference>
<evidence type="ECO:0000256" key="2">
    <source>
        <dbReference type="SAM" id="SignalP"/>
    </source>
</evidence>
<keyword evidence="4" id="KW-1185">Reference proteome</keyword>
<dbReference type="Gene3D" id="2.50.20.10">
    <property type="entry name" value="Lipoprotein localisation LolA/LolB/LppX"/>
    <property type="match status" value="1"/>
</dbReference>
<dbReference type="SUPFAM" id="SSF89392">
    <property type="entry name" value="Prokaryotic lipoproteins and lipoprotein localization factors"/>
    <property type="match status" value="1"/>
</dbReference>